<reference evidence="1 2" key="1">
    <citation type="submission" date="2019-01" db="EMBL/GenBank/DDBJ databases">
        <title>Senegalimassilia sp. nov. KGMB04484 isolated human feces.</title>
        <authorList>
            <person name="Han K.-I."/>
            <person name="Kim J.-S."/>
            <person name="Lee K.C."/>
            <person name="Suh M.K."/>
            <person name="Eom M.K."/>
            <person name="Lee J.H."/>
            <person name="Park S.-H."/>
            <person name="Kang S.W."/>
            <person name="Park J.-E."/>
            <person name="Oh B.S."/>
            <person name="Yu S.Y."/>
            <person name="Choi S.-H."/>
            <person name="Lee D.H."/>
            <person name="Yoon H."/>
            <person name="Kim B.-Y."/>
            <person name="Lee J.H."/>
            <person name="Lee J.-S."/>
        </authorList>
    </citation>
    <scope>NUCLEOTIDE SEQUENCE [LARGE SCALE GENOMIC DNA]</scope>
    <source>
        <strain evidence="1 2">KGMB04484</strain>
    </source>
</reference>
<dbReference type="SUPFAM" id="SSF81606">
    <property type="entry name" value="PP2C-like"/>
    <property type="match status" value="1"/>
</dbReference>
<comment type="caution">
    <text evidence="1">The sequence shown here is derived from an EMBL/GenBank/DDBJ whole genome shotgun (WGS) entry which is preliminary data.</text>
</comment>
<keyword evidence="2" id="KW-1185">Reference proteome</keyword>
<dbReference type="EMBL" id="SDPW01000001">
    <property type="protein sequence ID" value="RXZ54705.1"/>
    <property type="molecule type" value="Genomic_DNA"/>
</dbReference>
<organism evidence="1 2">
    <name type="scientific">Senegalimassilia faecalis</name>
    <dbReference type="NCBI Taxonomy" id="2509433"/>
    <lineage>
        <taxon>Bacteria</taxon>
        <taxon>Bacillati</taxon>
        <taxon>Actinomycetota</taxon>
        <taxon>Coriobacteriia</taxon>
        <taxon>Coriobacteriales</taxon>
        <taxon>Coriobacteriaceae</taxon>
        <taxon>Senegalimassilia</taxon>
    </lineage>
</organism>
<protein>
    <submittedName>
        <fullName evidence="1">Uncharacterized protein</fullName>
    </submittedName>
</protein>
<sequence>MSRRGGKGAHDGQIRFAYAFIRVLKRQRSSALKGREAGPMKAAIECPRGMWIESTAAKTPDGMEITAASLRRAHRENQDVVLVSDSGECAMVVDGMGGRAHAALYAAASARVGLDALEEGLSARAALDLASQAAGNLERHVVHRHGGAAGVSLRVRGNHVEWASKGDVAVFGLHDGKAKLLSQLDSADGKLTNYLGCPKRSASGSADLPPNAALLVATDGCWRYANVGAIARAAEGEQAADLAERALARAVEGLTPDDASALALRRSA</sequence>
<accession>A0A4Q2JZZ1</accession>
<dbReference type="AlphaFoldDB" id="A0A4Q2JZZ1"/>
<dbReference type="Proteomes" id="UP000293345">
    <property type="component" value="Unassembled WGS sequence"/>
</dbReference>
<dbReference type="Gene3D" id="3.60.40.10">
    <property type="entry name" value="PPM-type phosphatase domain"/>
    <property type="match status" value="1"/>
</dbReference>
<gene>
    <name evidence="1" type="ORF">ET524_09585</name>
</gene>
<evidence type="ECO:0000313" key="1">
    <source>
        <dbReference type="EMBL" id="RXZ54705.1"/>
    </source>
</evidence>
<name>A0A4Q2JZZ1_9ACTN</name>
<proteinExistence type="predicted"/>
<dbReference type="InterPro" id="IPR036457">
    <property type="entry name" value="PPM-type-like_dom_sf"/>
</dbReference>
<evidence type="ECO:0000313" key="2">
    <source>
        <dbReference type="Proteomes" id="UP000293345"/>
    </source>
</evidence>